<dbReference type="PANTHER" id="PTHR10663:SF405">
    <property type="entry name" value="ARF GUANINE NUCLEOTIDE EXCHANGE FACTOR SYT1"/>
    <property type="match status" value="1"/>
</dbReference>
<feature type="compositionally biased region" description="Polar residues" evidence="1">
    <location>
        <begin position="177"/>
        <end position="194"/>
    </location>
</feature>
<dbReference type="CDD" id="cd00171">
    <property type="entry name" value="Sec7"/>
    <property type="match status" value="1"/>
</dbReference>
<dbReference type="InParanoid" id="K1WQ80"/>
<evidence type="ECO:0000313" key="5">
    <source>
        <dbReference type="Proteomes" id="UP000006757"/>
    </source>
</evidence>
<evidence type="ECO:0000256" key="1">
    <source>
        <dbReference type="SAM" id="MobiDB-lite"/>
    </source>
</evidence>
<name>K1WQ80_TRIAC</name>
<evidence type="ECO:0000313" key="4">
    <source>
        <dbReference type="EMBL" id="EKD03184.1"/>
    </source>
</evidence>
<feature type="domain" description="PH" evidence="2">
    <location>
        <begin position="1202"/>
        <end position="1329"/>
    </location>
</feature>
<accession>K1WQ80</accession>
<dbReference type="InterPro" id="IPR035999">
    <property type="entry name" value="Sec7_dom_sf"/>
</dbReference>
<feature type="compositionally biased region" description="Basic and acidic residues" evidence="1">
    <location>
        <begin position="457"/>
        <end position="468"/>
    </location>
</feature>
<gene>
    <name evidence="4" type="ORF">A1Q2_02633</name>
</gene>
<feature type="region of interest" description="Disordered" evidence="1">
    <location>
        <begin position="143"/>
        <end position="567"/>
    </location>
</feature>
<dbReference type="PROSITE" id="PS50003">
    <property type="entry name" value="PH_DOMAIN"/>
    <property type="match status" value="1"/>
</dbReference>
<dbReference type="InterPro" id="IPR000904">
    <property type="entry name" value="Sec7_dom"/>
</dbReference>
<keyword evidence="5" id="KW-1185">Reference proteome</keyword>
<feature type="compositionally biased region" description="Polar residues" evidence="1">
    <location>
        <begin position="279"/>
        <end position="298"/>
    </location>
</feature>
<feature type="compositionally biased region" description="Basic and acidic residues" evidence="1">
    <location>
        <begin position="1822"/>
        <end position="1841"/>
    </location>
</feature>
<feature type="compositionally biased region" description="Low complexity" evidence="1">
    <location>
        <begin position="590"/>
        <end position="601"/>
    </location>
</feature>
<feature type="compositionally biased region" description="Polar residues" evidence="1">
    <location>
        <begin position="439"/>
        <end position="453"/>
    </location>
</feature>
<feature type="compositionally biased region" description="Low complexity" evidence="1">
    <location>
        <begin position="716"/>
        <end position="729"/>
    </location>
</feature>
<feature type="region of interest" description="Disordered" evidence="1">
    <location>
        <begin position="1767"/>
        <end position="1849"/>
    </location>
</feature>
<dbReference type="Gene3D" id="2.30.29.30">
    <property type="entry name" value="Pleckstrin-homology domain (PH domain)/Phosphotyrosine-binding domain (PTB)"/>
    <property type="match status" value="1"/>
</dbReference>
<feature type="compositionally biased region" description="Basic and acidic residues" evidence="1">
    <location>
        <begin position="923"/>
        <end position="943"/>
    </location>
</feature>
<feature type="region of interest" description="Disordered" evidence="1">
    <location>
        <begin position="1648"/>
        <end position="1697"/>
    </location>
</feature>
<dbReference type="eggNOG" id="KOG0929">
    <property type="taxonomic scope" value="Eukaryota"/>
</dbReference>
<dbReference type="Pfam" id="PF01369">
    <property type="entry name" value="Sec7"/>
    <property type="match status" value="1"/>
</dbReference>
<dbReference type="GO" id="GO:0032012">
    <property type="term" value="P:regulation of ARF protein signal transduction"/>
    <property type="evidence" value="ECO:0007669"/>
    <property type="project" value="InterPro"/>
</dbReference>
<feature type="compositionally biased region" description="Low complexity" evidence="1">
    <location>
        <begin position="1668"/>
        <end position="1688"/>
    </location>
</feature>
<feature type="compositionally biased region" description="Basic residues" evidence="1">
    <location>
        <begin position="418"/>
        <end position="433"/>
    </location>
</feature>
<feature type="region of interest" description="Disordered" evidence="1">
    <location>
        <begin position="1715"/>
        <end position="1738"/>
    </location>
</feature>
<reference evidence="4 5" key="1">
    <citation type="journal article" date="2012" name="Eukaryot. Cell">
        <title>Genome sequence of the Trichosporon asahii environmental strain CBS 8904.</title>
        <authorList>
            <person name="Yang R.Y."/>
            <person name="Li H.T."/>
            <person name="Zhu H."/>
            <person name="Zhou G.P."/>
            <person name="Wang M."/>
            <person name="Wang L."/>
        </authorList>
    </citation>
    <scope>NUCLEOTIDE SEQUENCE [LARGE SCALE GENOMIC DNA]</scope>
    <source>
        <strain evidence="4 5">CBS 8904</strain>
    </source>
</reference>
<dbReference type="PROSITE" id="PS50190">
    <property type="entry name" value="SEC7"/>
    <property type="match status" value="1"/>
</dbReference>
<dbReference type="SUPFAM" id="SSF48425">
    <property type="entry name" value="Sec7 domain"/>
    <property type="match status" value="1"/>
</dbReference>
<dbReference type="InterPro" id="IPR001849">
    <property type="entry name" value="PH_domain"/>
</dbReference>
<protein>
    <submittedName>
        <fullName evidence="4">ARF guanyl-nucleotide exchange factor</fullName>
    </submittedName>
</protein>
<comment type="caution">
    <text evidence="4">The sequence shown here is derived from an EMBL/GenBank/DDBJ whole genome shotgun (WGS) entry which is preliminary data.</text>
</comment>
<feature type="compositionally biased region" description="Polar residues" evidence="1">
    <location>
        <begin position="685"/>
        <end position="704"/>
    </location>
</feature>
<feature type="compositionally biased region" description="Polar residues" evidence="1">
    <location>
        <begin position="237"/>
        <end position="247"/>
    </location>
</feature>
<proteinExistence type="predicted"/>
<dbReference type="Pfam" id="PF00169">
    <property type="entry name" value="PH"/>
    <property type="match status" value="1"/>
</dbReference>
<dbReference type="InterPro" id="IPR023394">
    <property type="entry name" value="Sec7_C_sf"/>
</dbReference>
<dbReference type="InterPro" id="IPR011993">
    <property type="entry name" value="PH-like_dom_sf"/>
</dbReference>
<dbReference type="EMBL" id="AMBO01000268">
    <property type="protein sequence ID" value="EKD03184.1"/>
    <property type="molecule type" value="Genomic_DNA"/>
</dbReference>
<dbReference type="Gene3D" id="1.10.1000.11">
    <property type="entry name" value="Arf Nucleotide-binding Site Opener,domain 2"/>
    <property type="match status" value="1"/>
</dbReference>
<dbReference type="SMART" id="SM00222">
    <property type="entry name" value="Sec7"/>
    <property type="match status" value="1"/>
</dbReference>
<evidence type="ECO:0000259" key="3">
    <source>
        <dbReference type="PROSITE" id="PS50190"/>
    </source>
</evidence>
<dbReference type="OrthoDB" id="430364at2759"/>
<dbReference type="GO" id="GO:0005085">
    <property type="term" value="F:guanyl-nucleotide exchange factor activity"/>
    <property type="evidence" value="ECO:0007669"/>
    <property type="project" value="InterPro"/>
</dbReference>
<feature type="domain" description="SEC7" evidence="3">
    <location>
        <begin position="922"/>
        <end position="1092"/>
    </location>
</feature>
<organism evidence="4 5">
    <name type="scientific">Trichosporon asahii var. asahii (strain CBS 8904)</name>
    <name type="common">Yeast</name>
    <dbReference type="NCBI Taxonomy" id="1220162"/>
    <lineage>
        <taxon>Eukaryota</taxon>
        <taxon>Fungi</taxon>
        <taxon>Dikarya</taxon>
        <taxon>Basidiomycota</taxon>
        <taxon>Agaricomycotina</taxon>
        <taxon>Tremellomycetes</taxon>
        <taxon>Trichosporonales</taxon>
        <taxon>Trichosporonaceae</taxon>
        <taxon>Trichosporon</taxon>
    </lineage>
</organism>
<dbReference type="Proteomes" id="UP000006757">
    <property type="component" value="Unassembled WGS sequence"/>
</dbReference>
<feature type="region of interest" description="Disordered" evidence="1">
    <location>
        <begin position="590"/>
        <end position="943"/>
    </location>
</feature>
<dbReference type="SMART" id="SM00233">
    <property type="entry name" value="PH"/>
    <property type="match status" value="1"/>
</dbReference>
<feature type="compositionally biased region" description="Low complexity" evidence="1">
    <location>
        <begin position="1795"/>
        <end position="1807"/>
    </location>
</feature>
<feature type="compositionally biased region" description="Low complexity" evidence="1">
    <location>
        <begin position="769"/>
        <end position="791"/>
    </location>
</feature>
<dbReference type="STRING" id="1220162.K1WQ80"/>
<evidence type="ECO:0000259" key="2">
    <source>
        <dbReference type="PROSITE" id="PS50003"/>
    </source>
</evidence>
<sequence>MPSADPMGPAQPVAAKTSTLAAPATPDRNKRRTWFGLVTPTRKDQRRTATLSRQPQPAAAPTPTTPSNSNGLEELDATPDAKAINKTPVQNQRQWNDEDQLGSERDWDSDQDGTVRYKGSRIKANSEDEPIRMKDMATLATLTRNNTVKPKPSFSRRIFSRGATDRDTLPADFLSPSKGQMPTSVISPSKVPQRSSSVTSSSIPVETNPNPPPPPTKLDLERSPMPKPLPDVPPFSNGFNRGPTLNTDIAGPADIVITPSSPLEEDPFEHIFGLGPSVPNRSMSAPVSPTPTMHTALTSHGILGGSSSAGTSPGIPSPLSRTPDIEQSALGLGLPRSHSPHSRGSSPGPRVAVSSPLPQNPSPKVAFDEEQDHPTSKPGSSKTRPRSLSLMFSKSGGEVTDDEDSGTSKFSWLGVGKVIRRRRSDMKLMRKRSGILTDNEMSNDSSPMDTTPNGGERTPEHRSEDTNRSRSPAPEVVLSDPFRRIAPSQSPEPPQNAVRQENGSQEVGPTDPVPEHAPAKPQPVMIPVRNAPRPQFSMTRPASSDSFASTSEQEFYPAQEWSDSSISESPMNEIDLTAAQAGADWLMTKPSSAASPLGSLPEGSMAPPITTTVADASLVPDVVTPSTSMPPRHGRGRSLSDAARTSIPEDPGLLSPDGAPVRPPLSSRSSSSNSAVLGKMRGVFTKSNRPRSNSLLRYTGSGTSADEREDGRQTPHSRPGSASSSFAPSPALPPVRIRPEDVPQVSTLALQSGDDGRRIILTETPPRSPRSSYAASVTSYQTQSTVQTAQSNRRSATDNLMPVTNGRNRRARASTIASGAISWHGSTFGGSTPALVAPPPTSFSPTSPGGLQRTGSLRRLSQGLFRGSGPSSPKPQGAFPLPPRPVTPTIALNDEIPQSMGTPGRSSSGDVSLQGRSSTPQLTEKERKERDAELHPRPGESAEDWLERLESVSRKEVAGLLAESADPFHAGALAEYMRRFDFTHIPLDVALRRLLMVMSLPKETQQIDRVVEAFSKRYDECEANLFGSTDNAYVLAFSMMMLHTDAFNRHNKNKMTKADYVKNTRLDGVSPTVLEAFFDNITFTPFVFIDDDEEAALAAAGMAPSSSSRPNHSGKIDVYDLIVGGQLGSLRVDVERYIPPDSPFSCMGTRQFLDVDRLQKAFANAHPLQFVKSRPRRKSLTLTGVVERPTTPVPKEEIATIKITKVGLLGRREDHLHGNSRRAIRRGWKNWSVVLTGAQLLFFKDTIWALTLVEKIRSANGESQAAQTTAFQPDEVMSVKDCVAIYDRSYAATPYTFRLLMPGGNSYLLQASDEHQMNEWLTLINYASTFKTAGIRMRPLGMDGDKAVLAGNAAAESHRRDLAAGVGSVVDLLRSAESSNYTRAVVFAESETPEPLAPKPRALRRVGSVRATPTVDIRGANDMVVGGSEQFDAVMGSVREELLRVTSPVPPSGDGPTRADRRRALIESKIGELKLLAEPVQAALQADLRLARNLALLTPFQRATKERIEAALPELSDRIRADRMELSKLHLWITMLLKDQEREAREWSWAKSVALQAAEKHLVKTKSGRRNTVDILGVPELSLPDADDEEHELELRVASPIPFPEREDVAIGALAAGAAGAGAVGVGVAGASGAGLTTGLAAQGHGLGLPHPAPQYPSYSIPLKDAEPASPRSPRSPGSERMSQISQGSAGGSGSEYMSARSSMLSFEAELDKTFGPRSPSLSLSPSKFKNKAQAQAHTQAMLTGAPIPTSPPAVPQSLANLQLGYPSHHHLSEPTRHSAQWLPDEPADSALPHTPSNTSNLSNPSSQAHTPSQPASQPFPGDRDNELLKPEDPREQAEHWRHTRAASKVSLAKLPRSSIGELTERIRRDIS</sequence>
<feature type="compositionally biased region" description="Polar residues" evidence="1">
    <location>
        <begin position="899"/>
        <end position="922"/>
    </location>
</feature>
<feature type="compositionally biased region" description="Polar residues" evidence="1">
    <location>
        <begin position="497"/>
        <end position="507"/>
    </location>
</feature>
<feature type="compositionally biased region" description="Polar residues" evidence="1">
    <location>
        <begin position="536"/>
        <end position="553"/>
    </location>
</feature>
<dbReference type="PANTHER" id="PTHR10663">
    <property type="entry name" value="GUANYL-NUCLEOTIDE EXCHANGE FACTOR"/>
    <property type="match status" value="1"/>
</dbReference>
<dbReference type="SUPFAM" id="SSF50729">
    <property type="entry name" value="PH domain-like"/>
    <property type="match status" value="1"/>
</dbReference>
<dbReference type="HOGENOM" id="CLU_237885_0_0_1"/>
<feature type="region of interest" description="Disordered" evidence="1">
    <location>
        <begin position="1"/>
        <end position="130"/>
    </location>
</feature>
<feature type="compositionally biased region" description="Polar residues" evidence="1">
    <location>
        <begin position="1808"/>
        <end position="1817"/>
    </location>
</feature>